<evidence type="ECO:0000313" key="1">
    <source>
        <dbReference type="EMBL" id="KAI0083252.1"/>
    </source>
</evidence>
<dbReference type="Proteomes" id="UP001055072">
    <property type="component" value="Unassembled WGS sequence"/>
</dbReference>
<name>A0ACB8TMR7_9APHY</name>
<proteinExistence type="predicted"/>
<keyword evidence="2" id="KW-1185">Reference proteome</keyword>
<gene>
    <name evidence="1" type="ORF">BDY19DRAFT_711978</name>
</gene>
<organism evidence="1 2">
    <name type="scientific">Irpex rosettiformis</name>
    <dbReference type="NCBI Taxonomy" id="378272"/>
    <lineage>
        <taxon>Eukaryota</taxon>
        <taxon>Fungi</taxon>
        <taxon>Dikarya</taxon>
        <taxon>Basidiomycota</taxon>
        <taxon>Agaricomycotina</taxon>
        <taxon>Agaricomycetes</taxon>
        <taxon>Polyporales</taxon>
        <taxon>Irpicaceae</taxon>
        <taxon>Irpex</taxon>
    </lineage>
</organism>
<protein>
    <submittedName>
        <fullName evidence="1">Uncharacterized protein</fullName>
    </submittedName>
</protein>
<accession>A0ACB8TMR7</accession>
<dbReference type="EMBL" id="MU274978">
    <property type="protein sequence ID" value="KAI0083252.1"/>
    <property type="molecule type" value="Genomic_DNA"/>
</dbReference>
<evidence type="ECO:0000313" key="2">
    <source>
        <dbReference type="Proteomes" id="UP001055072"/>
    </source>
</evidence>
<reference evidence="1" key="1">
    <citation type="journal article" date="2021" name="Environ. Microbiol.">
        <title>Gene family expansions and transcriptome signatures uncover fungal adaptations to wood decay.</title>
        <authorList>
            <person name="Hage H."/>
            <person name="Miyauchi S."/>
            <person name="Viragh M."/>
            <person name="Drula E."/>
            <person name="Min B."/>
            <person name="Chaduli D."/>
            <person name="Navarro D."/>
            <person name="Favel A."/>
            <person name="Norest M."/>
            <person name="Lesage-Meessen L."/>
            <person name="Balint B."/>
            <person name="Merenyi Z."/>
            <person name="de Eugenio L."/>
            <person name="Morin E."/>
            <person name="Martinez A.T."/>
            <person name="Baldrian P."/>
            <person name="Stursova M."/>
            <person name="Martinez M.J."/>
            <person name="Novotny C."/>
            <person name="Magnuson J.K."/>
            <person name="Spatafora J.W."/>
            <person name="Maurice S."/>
            <person name="Pangilinan J."/>
            <person name="Andreopoulos W."/>
            <person name="LaButti K."/>
            <person name="Hundley H."/>
            <person name="Na H."/>
            <person name="Kuo A."/>
            <person name="Barry K."/>
            <person name="Lipzen A."/>
            <person name="Henrissat B."/>
            <person name="Riley R."/>
            <person name="Ahrendt S."/>
            <person name="Nagy L.G."/>
            <person name="Grigoriev I.V."/>
            <person name="Martin F."/>
            <person name="Rosso M.N."/>
        </authorList>
    </citation>
    <scope>NUCLEOTIDE SEQUENCE</scope>
    <source>
        <strain evidence="1">CBS 384.51</strain>
    </source>
</reference>
<comment type="caution">
    <text evidence="1">The sequence shown here is derived from an EMBL/GenBank/DDBJ whole genome shotgun (WGS) entry which is preliminary data.</text>
</comment>
<sequence length="316" mass="35772">MESCPAELLLKIFSYICTDTGQAGCVLSLVSRRFRDVSALIRFERIYLRSVSHMFIFLEMLKQKLSIPVVRHLFLSDNEYNKEPESRTTATDICVSIISSLASSLVTLAGDLLAIDFTYGSLFRSATSFPLLRDLSLGCLGMDKITGVSIPTIPNLRRFHKFDRFSTEEYIVGFNLIVKHAPQPTHIRISNFDRPSTLPRTIDSALRREKSSKLRLPKELKLLIVQGIIVCSFSCFDPEMEEQSGIMKELEAVAKEHDELLVTPDWGDYGVMDCEADWREVVDQAGNGCWRNPPRVTFLAEKFRQACEDFNGGLVD</sequence>